<sequence>MTKKLGKSSFVFQQDRAPALTSKKTVQNLMKANMKFWPKTLLPPQSPDLNPLDF</sequence>
<dbReference type="Proteomes" id="UP000595437">
    <property type="component" value="Chromosome 10"/>
</dbReference>
<keyword evidence="2" id="KW-1185">Reference proteome</keyword>
<organism evidence="1 2">
    <name type="scientific">Caligus rogercresseyi</name>
    <name type="common">Sea louse</name>
    <dbReference type="NCBI Taxonomy" id="217165"/>
    <lineage>
        <taxon>Eukaryota</taxon>
        <taxon>Metazoa</taxon>
        <taxon>Ecdysozoa</taxon>
        <taxon>Arthropoda</taxon>
        <taxon>Crustacea</taxon>
        <taxon>Multicrustacea</taxon>
        <taxon>Hexanauplia</taxon>
        <taxon>Copepoda</taxon>
        <taxon>Siphonostomatoida</taxon>
        <taxon>Caligidae</taxon>
        <taxon>Caligus</taxon>
    </lineage>
</organism>
<dbReference type="OrthoDB" id="10006939at2759"/>
<evidence type="ECO:0000313" key="1">
    <source>
        <dbReference type="EMBL" id="QQP41244.1"/>
    </source>
</evidence>
<dbReference type="AlphaFoldDB" id="A0A7T8K0I5"/>
<dbReference type="Gene3D" id="3.30.420.10">
    <property type="entry name" value="Ribonuclease H-like superfamily/Ribonuclease H"/>
    <property type="match status" value="1"/>
</dbReference>
<evidence type="ECO:0000313" key="2">
    <source>
        <dbReference type="Proteomes" id="UP000595437"/>
    </source>
</evidence>
<dbReference type="InterPro" id="IPR036397">
    <property type="entry name" value="RNaseH_sf"/>
</dbReference>
<gene>
    <name evidence="1" type="ORF">FKW44_015549</name>
</gene>
<protein>
    <submittedName>
        <fullName evidence="1">Transposable element</fullName>
    </submittedName>
</protein>
<name>A0A7T8K0I5_CALRO</name>
<dbReference type="GO" id="GO:0003676">
    <property type="term" value="F:nucleic acid binding"/>
    <property type="evidence" value="ECO:0007669"/>
    <property type="project" value="InterPro"/>
</dbReference>
<proteinExistence type="predicted"/>
<accession>A0A7T8K0I5</accession>
<feature type="non-terminal residue" evidence="1">
    <location>
        <position position="54"/>
    </location>
</feature>
<dbReference type="EMBL" id="CP045899">
    <property type="protein sequence ID" value="QQP41244.1"/>
    <property type="molecule type" value="Genomic_DNA"/>
</dbReference>
<reference evidence="2" key="1">
    <citation type="submission" date="2021-01" db="EMBL/GenBank/DDBJ databases">
        <title>Caligus Genome Assembly.</title>
        <authorList>
            <person name="Gallardo-Escarate C."/>
        </authorList>
    </citation>
    <scope>NUCLEOTIDE SEQUENCE [LARGE SCALE GENOMIC DNA]</scope>
</reference>